<comment type="caution">
    <text evidence="1">The sequence shown here is derived from an EMBL/GenBank/DDBJ whole genome shotgun (WGS) entry which is preliminary data.</text>
</comment>
<dbReference type="Proteomes" id="UP000569914">
    <property type="component" value="Unassembled WGS sequence"/>
</dbReference>
<sequence>MSDVAAAEFAALLARSKDDPRVLGVILSGSRAREGATTAYSDYDVLLVVTDEADGLLSAEHRRDSRLDVSTMPLREFRTHALPGFASEWNRYAFTQCKVIKDTGEGLIAALIDEKARMSPAEVARRAPAVLDAFLNSLYRCLKNDRDGNAAAARLDGAEAVPHYLTYLFALHNRVRPYNKYLAWELERYPLSQPEWAHERLVPRLIRAGSEDAARTVRSLFVELEPHARAAGHGPVIDEWGDDLELMRGTSSSRP</sequence>
<keyword evidence="2" id="KW-1185">Reference proteome</keyword>
<dbReference type="RefSeq" id="WP_179757404.1">
    <property type="nucleotide sequence ID" value="NZ_JACCBU010000001.1"/>
</dbReference>
<evidence type="ECO:0008006" key="3">
    <source>
        <dbReference type="Google" id="ProtNLM"/>
    </source>
</evidence>
<dbReference type="EMBL" id="JACCBU010000001">
    <property type="protein sequence ID" value="NYE74823.1"/>
    <property type="molecule type" value="Genomic_DNA"/>
</dbReference>
<dbReference type="SUPFAM" id="SSF81301">
    <property type="entry name" value="Nucleotidyltransferase"/>
    <property type="match status" value="1"/>
</dbReference>
<evidence type="ECO:0000313" key="1">
    <source>
        <dbReference type="EMBL" id="NYE74823.1"/>
    </source>
</evidence>
<dbReference type="InterPro" id="IPR043519">
    <property type="entry name" value="NT_sf"/>
</dbReference>
<organism evidence="1 2">
    <name type="scientific">Microlunatus parietis</name>
    <dbReference type="NCBI Taxonomy" id="682979"/>
    <lineage>
        <taxon>Bacteria</taxon>
        <taxon>Bacillati</taxon>
        <taxon>Actinomycetota</taxon>
        <taxon>Actinomycetes</taxon>
        <taxon>Propionibacteriales</taxon>
        <taxon>Propionibacteriaceae</taxon>
        <taxon>Microlunatus</taxon>
    </lineage>
</organism>
<evidence type="ECO:0000313" key="2">
    <source>
        <dbReference type="Proteomes" id="UP000569914"/>
    </source>
</evidence>
<proteinExistence type="predicted"/>
<dbReference type="CDD" id="cd05403">
    <property type="entry name" value="NT_KNTase_like"/>
    <property type="match status" value="1"/>
</dbReference>
<reference evidence="1 2" key="1">
    <citation type="submission" date="2020-07" db="EMBL/GenBank/DDBJ databases">
        <title>Sequencing the genomes of 1000 actinobacteria strains.</title>
        <authorList>
            <person name="Klenk H.-P."/>
        </authorList>
    </citation>
    <scope>NUCLEOTIDE SEQUENCE [LARGE SCALE GENOMIC DNA]</scope>
    <source>
        <strain evidence="1 2">DSM 22083</strain>
    </source>
</reference>
<name>A0A7Y9IDA9_9ACTN</name>
<dbReference type="Gene3D" id="3.30.460.10">
    <property type="entry name" value="Beta Polymerase, domain 2"/>
    <property type="match status" value="1"/>
</dbReference>
<accession>A0A7Y9IDA9</accession>
<dbReference type="AlphaFoldDB" id="A0A7Y9IDA9"/>
<gene>
    <name evidence="1" type="ORF">BKA15_006152</name>
</gene>
<protein>
    <recommendedName>
        <fullName evidence="3">Nucleotidyltransferase domain-containing protein</fullName>
    </recommendedName>
</protein>
<dbReference type="Pfam" id="PF04439">
    <property type="entry name" value="Adenyl_transf"/>
    <property type="match status" value="1"/>
</dbReference>
<dbReference type="InterPro" id="IPR007530">
    <property type="entry name" value="Aminoglycoside_adenylylTfrase"/>
</dbReference>